<keyword evidence="4 6" id="KW-1133">Transmembrane helix</keyword>
<proteinExistence type="inferred from homology"/>
<evidence type="ECO:0000256" key="5">
    <source>
        <dbReference type="ARBA" id="ARBA00023136"/>
    </source>
</evidence>
<gene>
    <name evidence="9" type="ORF">FHX48_000507</name>
</gene>
<keyword evidence="7" id="KW-0732">Signal</keyword>
<dbReference type="AlphaFoldDB" id="A0A7W3JMB6"/>
<evidence type="ECO:0000256" key="4">
    <source>
        <dbReference type="ARBA" id="ARBA00022989"/>
    </source>
</evidence>
<comment type="caution">
    <text evidence="9">The sequence shown here is derived from an EMBL/GenBank/DDBJ whole genome shotgun (WGS) entry which is preliminary data.</text>
</comment>
<reference evidence="9 10" key="1">
    <citation type="submission" date="2020-07" db="EMBL/GenBank/DDBJ databases">
        <title>Sequencing the genomes of 1000 actinobacteria strains.</title>
        <authorList>
            <person name="Klenk H.-P."/>
        </authorList>
    </citation>
    <scope>NUCLEOTIDE SEQUENCE [LARGE SCALE GENOMIC DNA]</scope>
    <source>
        <strain evidence="9 10">DSM 27576</strain>
    </source>
</reference>
<feature type="transmembrane region" description="Helical" evidence="6">
    <location>
        <begin position="250"/>
        <end position="269"/>
    </location>
</feature>
<feature type="transmembrane region" description="Helical" evidence="6">
    <location>
        <begin position="214"/>
        <end position="238"/>
    </location>
</feature>
<feature type="transmembrane region" description="Helical" evidence="6">
    <location>
        <begin position="72"/>
        <end position="92"/>
    </location>
</feature>
<dbReference type="SUPFAM" id="SSF103481">
    <property type="entry name" value="Multidrug resistance efflux transporter EmrE"/>
    <property type="match status" value="2"/>
</dbReference>
<evidence type="ECO:0000256" key="7">
    <source>
        <dbReference type="SAM" id="SignalP"/>
    </source>
</evidence>
<evidence type="ECO:0000256" key="1">
    <source>
        <dbReference type="ARBA" id="ARBA00004141"/>
    </source>
</evidence>
<dbReference type="InterPro" id="IPR000620">
    <property type="entry name" value="EamA_dom"/>
</dbReference>
<keyword evidence="5 6" id="KW-0472">Membrane</keyword>
<accession>A0A7W3JMB6</accession>
<dbReference type="EMBL" id="JACGWY010000001">
    <property type="protein sequence ID" value="MBA8815455.1"/>
    <property type="molecule type" value="Genomic_DNA"/>
</dbReference>
<evidence type="ECO:0000313" key="9">
    <source>
        <dbReference type="EMBL" id="MBA8815455.1"/>
    </source>
</evidence>
<dbReference type="Pfam" id="PF00892">
    <property type="entry name" value="EamA"/>
    <property type="match status" value="2"/>
</dbReference>
<feature type="signal peptide" evidence="7">
    <location>
        <begin position="1"/>
        <end position="22"/>
    </location>
</feature>
<evidence type="ECO:0000256" key="6">
    <source>
        <dbReference type="SAM" id="Phobius"/>
    </source>
</evidence>
<feature type="transmembrane region" description="Helical" evidence="6">
    <location>
        <begin position="275"/>
        <end position="295"/>
    </location>
</feature>
<protein>
    <submittedName>
        <fullName evidence="9">DME family drug/metabolite transporter</fullName>
    </submittedName>
</protein>
<dbReference type="InterPro" id="IPR037185">
    <property type="entry name" value="EmrE-like"/>
</dbReference>
<feature type="transmembrane region" description="Helical" evidence="6">
    <location>
        <begin position="98"/>
        <end position="120"/>
    </location>
</feature>
<feature type="transmembrane region" description="Helical" evidence="6">
    <location>
        <begin position="158"/>
        <end position="176"/>
    </location>
</feature>
<keyword evidence="3 6" id="KW-0812">Transmembrane</keyword>
<dbReference type="PANTHER" id="PTHR32322:SF2">
    <property type="entry name" value="EAMA DOMAIN-CONTAINING PROTEIN"/>
    <property type="match status" value="1"/>
</dbReference>
<sequence length="305" mass="30057">MAAVLAVVVAALCFGTTGTAQALAGVDASPFAVGAARILIGGGMLGLIALATQKRANARAAAAPARLTRETAILVAVGAVGVLAYQPAFFLGTRTNGVAIGTVVALGSAPVITGILDALIRRRRPTMGWALATALAVIGVALVGGLVGGGSAVAIDPLGLAASVGAGASYAAYALTSKALLDCGWRSLDAMGALFGTAAVVSVPVLLIGGTDWLLTPAGLALALWLGVVTTAIAYALFGWGLSRLTAPTVATLTLAEPLTATLLGIGVLGERLTASAAAGLVVLASALVLVSLSSRPRKQPEFSR</sequence>
<name>A0A7W3JMB6_9MICO</name>
<dbReference type="GO" id="GO:0016020">
    <property type="term" value="C:membrane"/>
    <property type="evidence" value="ECO:0007669"/>
    <property type="project" value="UniProtKB-SubCell"/>
</dbReference>
<feature type="domain" description="EamA" evidence="8">
    <location>
        <begin position="159"/>
        <end position="292"/>
    </location>
</feature>
<feature type="transmembrane region" description="Helical" evidence="6">
    <location>
        <begin position="188"/>
        <end position="208"/>
    </location>
</feature>
<comment type="similarity">
    <text evidence="2">Belongs to the EamA transporter family.</text>
</comment>
<evidence type="ECO:0000313" key="10">
    <source>
        <dbReference type="Proteomes" id="UP000526083"/>
    </source>
</evidence>
<keyword evidence="10" id="KW-1185">Reference proteome</keyword>
<evidence type="ECO:0000259" key="8">
    <source>
        <dbReference type="Pfam" id="PF00892"/>
    </source>
</evidence>
<feature type="transmembrane region" description="Helical" evidence="6">
    <location>
        <begin position="127"/>
        <end position="146"/>
    </location>
</feature>
<feature type="chain" id="PRO_5030742643" evidence="7">
    <location>
        <begin position="23"/>
        <end position="305"/>
    </location>
</feature>
<organism evidence="9 10">
    <name type="scientific">Microbacterium halimionae</name>
    <dbReference type="NCBI Taxonomy" id="1526413"/>
    <lineage>
        <taxon>Bacteria</taxon>
        <taxon>Bacillati</taxon>
        <taxon>Actinomycetota</taxon>
        <taxon>Actinomycetes</taxon>
        <taxon>Micrococcales</taxon>
        <taxon>Microbacteriaceae</taxon>
        <taxon>Microbacterium</taxon>
    </lineage>
</organism>
<dbReference type="PANTHER" id="PTHR32322">
    <property type="entry name" value="INNER MEMBRANE TRANSPORTER"/>
    <property type="match status" value="1"/>
</dbReference>
<evidence type="ECO:0000256" key="3">
    <source>
        <dbReference type="ARBA" id="ARBA00022692"/>
    </source>
</evidence>
<dbReference type="Proteomes" id="UP000526083">
    <property type="component" value="Unassembled WGS sequence"/>
</dbReference>
<dbReference type="RefSeq" id="WP_167048301.1">
    <property type="nucleotide sequence ID" value="NZ_JAAOZB010000002.1"/>
</dbReference>
<feature type="transmembrane region" description="Helical" evidence="6">
    <location>
        <begin position="32"/>
        <end position="51"/>
    </location>
</feature>
<feature type="domain" description="EamA" evidence="8">
    <location>
        <begin position="2"/>
        <end position="143"/>
    </location>
</feature>
<comment type="subcellular location">
    <subcellularLocation>
        <location evidence="1">Membrane</location>
        <topology evidence="1">Multi-pass membrane protein</topology>
    </subcellularLocation>
</comment>
<dbReference type="InterPro" id="IPR050638">
    <property type="entry name" value="AA-Vitamin_Transporters"/>
</dbReference>
<evidence type="ECO:0000256" key="2">
    <source>
        <dbReference type="ARBA" id="ARBA00007362"/>
    </source>
</evidence>